<protein>
    <submittedName>
        <fullName evidence="1">Uncharacterized protein</fullName>
    </submittedName>
</protein>
<dbReference type="Proteomes" id="UP001341840">
    <property type="component" value="Unassembled WGS sequence"/>
</dbReference>
<dbReference type="EMBL" id="JASCZI010090752">
    <property type="protein sequence ID" value="MED6146051.1"/>
    <property type="molecule type" value="Genomic_DNA"/>
</dbReference>
<keyword evidence="2" id="KW-1185">Reference proteome</keyword>
<gene>
    <name evidence="1" type="ORF">PIB30_030968</name>
</gene>
<sequence length="88" mass="9721">MSIPLIGTSKSCRVAVSPLDQCNEDCEAFPNAMCQFPPAMSRHSKSALTLTKPLIWLASAWRMYHAALILTLSELLCQRYTTTSSGEE</sequence>
<comment type="caution">
    <text evidence="1">The sequence shown here is derived from an EMBL/GenBank/DDBJ whole genome shotgun (WGS) entry which is preliminary data.</text>
</comment>
<name>A0ABU6TCT6_9FABA</name>
<reference evidence="1 2" key="1">
    <citation type="journal article" date="2023" name="Plants (Basel)">
        <title>Bridging the Gap: Combining Genomics and Transcriptomics Approaches to Understand Stylosanthes scabra, an Orphan Legume from the Brazilian Caatinga.</title>
        <authorList>
            <person name="Ferreira-Neto J.R.C."/>
            <person name="da Silva M.D."/>
            <person name="Binneck E."/>
            <person name="de Melo N.F."/>
            <person name="da Silva R.H."/>
            <person name="de Melo A.L.T.M."/>
            <person name="Pandolfi V."/>
            <person name="Bustamante F.O."/>
            <person name="Brasileiro-Vidal A.C."/>
            <person name="Benko-Iseppon A.M."/>
        </authorList>
    </citation>
    <scope>NUCLEOTIDE SEQUENCE [LARGE SCALE GENOMIC DNA]</scope>
    <source>
        <tissue evidence="1">Leaves</tissue>
    </source>
</reference>
<accession>A0ABU6TCT6</accession>
<organism evidence="1 2">
    <name type="scientific">Stylosanthes scabra</name>
    <dbReference type="NCBI Taxonomy" id="79078"/>
    <lineage>
        <taxon>Eukaryota</taxon>
        <taxon>Viridiplantae</taxon>
        <taxon>Streptophyta</taxon>
        <taxon>Embryophyta</taxon>
        <taxon>Tracheophyta</taxon>
        <taxon>Spermatophyta</taxon>
        <taxon>Magnoliopsida</taxon>
        <taxon>eudicotyledons</taxon>
        <taxon>Gunneridae</taxon>
        <taxon>Pentapetalae</taxon>
        <taxon>rosids</taxon>
        <taxon>fabids</taxon>
        <taxon>Fabales</taxon>
        <taxon>Fabaceae</taxon>
        <taxon>Papilionoideae</taxon>
        <taxon>50 kb inversion clade</taxon>
        <taxon>dalbergioids sensu lato</taxon>
        <taxon>Dalbergieae</taxon>
        <taxon>Pterocarpus clade</taxon>
        <taxon>Stylosanthes</taxon>
    </lineage>
</organism>
<evidence type="ECO:0000313" key="1">
    <source>
        <dbReference type="EMBL" id="MED6146051.1"/>
    </source>
</evidence>
<proteinExistence type="predicted"/>
<evidence type="ECO:0000313" key="2">
    <source>
        <dbReference type="Proteomes" id="UP001341840"/>
    </source>
</evidence>